<dbReference type="CDD" id="cd18803">
    <property type="entry name" value="SF2_C_secA"/>
    <property type="match status" value="1"/>
</dbReference>
<dbReference type="Proteomes" id="UP000004662">
    <property type="component" value="Chromosome"/>
</dbReference>
<dbReference type="STRING" id="694327.DFW101_1742"/>
<dbReference type="AlphaFoldDB" id="G7Q928"/>
<dbReference type="InterPro" id="IPR011130">
    <property type="entry name" value="SecA_preprotein_X-link_dom"/>
</dbReference>
<dbReference type="PROSITE" id="PS01312">
    <property type="entry name" value="SECA"/>
    <property type="match status" value="1"/>
</dbReference>
<dbReference type="CDD" id="cd17928">
    <property type="entry name" value="DEXDc_SecA"/>
    <property type="match status" value="1"/>
</dbReference>
<evidence type="ECO:0000256" key="15">
    <source>
        <dbReference type="RuleBase" id="RU003874"/>
    </source>
</evidence>
<evidence type="ECO:0000256" key="14">
    <source>
        <dbReference type="HAMAP-Rule" id="MF_01382"/>
    </source>
</evidence>
<evidence type="ECO:0000256" key="8">
    <source>
        <dbReference type="ARBA" id="ARBA00022833"/>
    </source>
</evidence>
<dbReference type="Gene3D" id="3.90.1440.10">
    <property type="entry name" value="SecA, preprotein cross-linking domain"/>
    <property type="match status" value="1"/>
</dbReference>
<dbReference type="HOGENOM" id="CLU_005314_3_0_7"/>
<evidence type="ECO:0000259" key="17">
    <source>
        <dbReference type="PROSITE" id="PS51192"/>
    </source>
</evidence>
<evidence type="ECO:0000256" key="10">
    <source>
        <dbReference type="ARBA" id="ARBA00022927"/>
    </source>
</evidence>
<feature type="domain" description="SecA family profile" evidence="19">
    <location>
        <begin position="3"/>
        <end position="572"/>
    </location>
</feature>
<dbReference type="SMART" id="SM00957">
    <property type="entry name" value="SecA_DEAD"/>
    <property type="match status" value="1"/>
</dbReference>
<feature type="binding site" evidence="14">
    <location>
        <position position="494"/>
    </location>
    <ligand>
        <name>ATP</name>
        <dbReference type="ChEBI" id="CHEBI:30616"/>
    </ligand>
</feature>
<dbReference type="NCBIfam" id="NF006630">
    <property type="entry name" value="PRK09200.1"/>
    <property type="match status" value="1"/>
</dbReference>
<dbReference type="GO" id="GO:0043952">
    <property type="term" value="P:protein transport by the Sec complex"/>
    <property type="evidence" value="ECO:0007669"/>
    <property type="project" value="TreeGrafter"/>
</dbReference>
<dbReference type="InterPro" id="IPR014018">
    <property type="entry name" value="SecA_motor_DEAD"/>
</dbReference>
<dbReference type="NCBIfam" id="NF009538">
    <property type="entry name" value="PRK12904.1"/>
    <property type="match status" value="1"/>
</dbReference>
<proteinExistence type="inferred from homology"/>
<dbReference type="PRINTS" id="PR00906">
    <property type="entry name" value="SECA"/>
</dbReference>
<reference evidence="21" key="1">
    <citation type="journal article" date="2015" name="Genome Announc.">
        <title>High-Quality Draft Genome Sequence of Desulfovibrio carbinoliphilus FW-101-2B, an Organic Acid-Oxidizing Sulfate-Reducing Bacterium Isolated from Uranium(VI)-Contaminated Groundwater.</title>
        <authorList>
            <person name="Ramsay B.D."/>
            <person name="Hwang C."/>
            <person name="Woo H.L."/>
            <person name="Carroll S.L."/>
            <person name="Lucas S."/>
            <person name="Han J."/>
            <person name="Lapidus A.L."/>
            <person name="Cheng J.F."/>
            <person name="Goodwin L.A."/>
            <person name="Pitluck S."/>
            <person name="Peters L."/>
            <person name="Chertkov O."/>
            <person name="Held B."/>
            <person name="Detter J.C."/>
            <person name="Han C.S."/>
            <person name="Tapia R."/>
            <person name="Land M.L."/>
            <person name="Hauser L.J."/>
            <person name="Kyrpides N.C."/>
            <person name="Ivanova N.N."/>
            <person name="Mikhailova N."/>
            <person name="Pagani I."/>
            <person name="Woyke T."/>
            <person name="Arkin A.P."/>
            <person name="Dehal P."/>
            <person name="Chivian D."/>
            <person name="Criddle C.S."/>
            <person name="Wu W."/>
            <person name="Chakraborty R."/>
            <person name="Hazen T.C."/>
            <person name="Fields M.W."/>
        </authorList>
    </citation>
    <scope>NUCLEOTIDE SEQUENCE [LARGE SCALE GENOMIC DNA]</scope>
    <source>
        <strain evidence="21">FW-101-2B</strain>
    </source>
</reference>
<evidence type="ECO:0000256" key="1">
    <source>
        <dbReference type="ARBA" id="ARBA00001947"/>
    </source>
</evidence>
<dbReference type="GO" id="GO:0065002">
    <property type="term" value="P:intracellular protein transmembrane transport"/>
    <property type="evidence" value="ECO:0007669"/>
    <property type="project" value="UniProtKB-UniRule"/>
</dbReference>
<keyword evidence="10 14" id="KW-0653">Protein transport</keyword>
<sequence>MLKAIARKIVGSRNERYLKSLRPLVEAINAFEPQVQALSDDAMRARIVELRQEVAAGKALDDILPETFALVREGSVRSLGMRHFDVQLIGGITLHQGKIAEMKTGEGKTLVATLPIVLNALSAKGVHLITVNDYLAKRDAAWMGKLYNFLGLSVGVIVHGLDDAERQANYRADITYGTNNEFGFDYLRDNMKFYKEQLVQRELNFSIVDEVDSILIDEARTPLIISGQAEDSSTLYARIDAFIPLLRKEKDFTIDEKARTVLLTEDGVARMEDVLKIDNLYDAANITFQHHVLQALKAHHIFQRDVDYVVKDGQVLIVDEFTGRLMPGRRYSDGLHQALEAKEHVEVEAENQTLATITFQNYFRMYKKLAGMTGTADTEAVEFREIYDLEVISIPTHRAMVRKDFPDLVYKTQREKFEAIAHDVKELHEKGQPVLVGTVSIEKSELLSGLLQKTGVPHDVLNAKNHEKEAEIVAQAGHSGRVTIATNMAGRGTDIVLGPGVTDLGGLHILGTERHESRRIDNQLRGRSGRQGDPGSSRFYLALDDDLMRLFGSDRLKGLMDKLGMEDGEPIENRMVSRAIENAQKRVEAHNFEIRKQLLEYDNVMNQQREVIYSRRRQLMETSTPETFALDYIEDIVDEIFVPLEAAKGAPDAESLEVARTQIEDLLDLKIDLATGDAAEKQAVLDAAKSRQQNLSDIAGDHYKEIARYFLLDTLDRHWKEHLLSMDHLRDGIGLRGYGQKDPKQEYKREGFELFQQLIYSMRDAAIRALSRVQIRSEVKEQEFQHKDETANLKYSAAEPAEEGKPEPKRRHEPKVGRNDPCPCGSGKKYKKCCGAK</sequence>
<comment type="subcellular location">
    <subcellularLocation>
        <location evidence="14">Cell membrane</location>
        <topology evidence="14">Peripheral membrane protein</topology>
        <orientation evidence="14">Cytoplasmic side</orientation>
    </subcellularLocation>
    <subcellularLocation>
        <location evidence="14">Cytoplasm</location>
    </subcellularLocation>
    <text evidence="14">Distribution is 50-50.</text>
</comment>
<dbReference type="SUPFAM" id="SSF81767">
    <property type="entry name" value="Pre-protein crosslinking domain of SecA"/>
    <property type="match status" value="1"/>
</dbReference>
<dbReference type="eggNOG" id="COG0653">
    <property type="taxonomic scope" value="Bacteria"/>
</dbReference>
<dbReference type="InterPro" id="IPR036266">
    <property type="entry name" value="SecA_Wing/Scaffold_sf"/>
</dbReference>
<dbReference type="NCBIfam" id="TIGR00963">
    <property type="entry name" value="secA"/>
    <property type="match status" value="1"/>
</dbReference>
<name>G7Q928_9BACT</name>
<dbReference type="PROSITE" id="PS51192">
    <property type="entry name" value="HELICASE_ATP_BIND_1"/>
    <property type="match status" value="1"/>
</dbReference>
<keyword evidence="3 14" id="KW-0813">Transport</keyword>
<dbReference type="PROSITE" id="PS51194">
    <property type="entry name" value="HELICASE_CTER"/>
    <property type="match status" value="1"/>
</dbReference>
<dbReference type="InterPro" id="IPR044722">
    <property type="entry name" value="SecA_SF2_C"/>
</dbReference>
<evidence type="ECO:0000256" key="11">
    <source>
        <dbReference type="ARBA" id="ARBA00022967"/>
    </source>
</evidence>
<evidence type="ECO:0000256" key="5">
    <source>
        <dbReference type="ARBA" id="ARBA00022490"/>
    </source>
</evidence>
<dbReference type="InterPro" id="IPR014001">
    <property type="entry name" value="Helicase_ATP-bd"/>
</dbReference>
<dbReference type="FunFam" id="3.90.1440.10:FF:000001">
    <property type="entry name" value="Preprotein translocase subunit SecA"/>
    <property type="match status" value="1"/>
</dbReference>
<comment type="catalytic activity">
    <reaction evidence="14">
        <text>ATP + H2O + cellular proteinSide 1 = ADP + phosphate + cellular proteinSide 2.</text>
        <dbReference type="EC" id="7.4.2.8"/>
    </reaction>
</comment>
<keyword evidence="5 14" id="KW-0963">Cytoplasm</keyword>
<dbReference type="GO" id="GO:0017038">
    <property type="term" value="P:protein import"/>
    <property type="evidence" value="ECO:0007669"/>
    <property type="project" value="InterPro"/>
</dbReference>
<evidence type="ECO:0000256" key="16">
    <source>
        <dbReference type="SAM" id="MobiDB-lite"/>
    </source>
</evidence>
<dbReference type="GO" id="GO:0005829">
    <property type="term" value="C:cytosol"/>
    <property type="evidence" value="ECO:0007669"/>
    <property type="project" value="TreeGrafter"/>
</dbReference>
<evidence type="ECO:0000259" key="18">
    <source>
        <dbReference type="PROSITE" id="PS51194"/>
    </source>
</evidence>
<dbReference type="GO" id="GO:0008564">
    <property type="term" value="F:protein-exporting ATPase activity"/>
    <property type="evidence" value="ECO:0007669"/>
    <property type="project" value="UniProtKB-EC"/>
</dbReference>
<dbReference type="PANTHER" id="PTHR30612">
    <property type="entry name" value="SECA INNER MEMBRANE COMPONENT OF SEC PROTEIN SECRETION SYSTEM"/>
    <property type="match status" value="1"/>
</dbReference>
<evidence type="ECO:0000256" key="13">
    <source>
        <dbReference type="ARBA" id="ARBA00023136"/>
    </source>
</evidence>
<dbReference type="GO" id="GO:0006605">
    <property type="term" value="P:protein targeting"/>
    <property type="evidence" value="ECO:0007669"/>
    <property type="project" value="UniProtKB-UniRule"/>
</dbReference>
<dbReference type="InterPro" id="IPR020937">
    <property type="entry name" value="SecA_CS"/>
</dbReference>
<dbReference type="EC" id="7.4.2.8" evidence="14"/>
<dbReference type="Pfam" id="PF07517">
    <property type="entry name" value="SecA_DEAD"/>
    <property type="match status" value="1"/>
</dbReference>
<dbReference type="PANTHER" id="PTHR30612:SF0">
    <property type="entry name" value="CHLOROPLAST PROTEIN-TRANSPORTING ATPASE"/>
    <property type="match status" value="1"/>
</dbReference>
<evidence type="ECO:0000256" key="7">
    <source>
        <dbReference type="ARBA" id="ARBA00022741"/>
    </source>
</evidence>
<organism evidence="20 21">
    <name type="scientific">Solidesulfovibrio carbinoliphilus subsp. oakridgensis</name>
    <dbReference type="NCBI Taxonomy" id="694327"/>
    <lineage>
        <taxon>Bacteria</taxon>
        <taxon>Pseudomonadati</taxon>
        <taxon>Thermodesulfobacteriota</taxon>
        <taxon>Desulfovibrionia</taxon>
        <taxon>Desulfovibrionales</taxon>
        <taxon>Desulfovibrionaceae</taxon>
        <taxon>Solidesulfovibrio</taxon>
    </lineage>
</organism>
<evidence type="ECO:0000259" key="19">
    <source>
        <dbReference type="PROSITE" id="PS51196"/>
    </source>
</evidence>
<keyword evidence="7 14" id="KW-0547">Nucleotide-binding</keyword>
<keyword evidence="8" id="KW-0862">Zinc</keyword>
<dbReference type="InterPro" id="IPR000185">
    <property type="entry name" value="SecA"/>
</dbReference>
<keyword evidence="11 14" id="KW-1278">Translocase</keyword>
<dbReference type="InterPro" id="IPR027417">
    <property type="entry name" value="P-loop_NTPase"/>
</dbReference>
<keyword evidence="21" id="KW-1185">Reference proteome</keyword>
<dbReference type="Pfam" id="PF21090">
    <property type="entry name" value="P-loop_SecA"/>
    <property type="match status" value="2"/>
</dbReference>
<keyword evidence="6" id="KW-0479">Metal-binding</keyword>
<dbReference type="GO" id="GO:0031522">
    <property type="term" value="C:cell envelope Sec protein transport complex"/>
    <property type="evidence" value="ECO:0007669"/>
    <property type="project" value="TreeGrafter"/>
</dbReference>
<comment type="similarity">
    <text evidence="2 14 15">Belongs to the SecA family.</text>
</comment>
<feature type="domain" description="Helicase C-terminal" evidence="18">
    <location>
        <begin position="404"/>
        <end position="588"/>
    </location>
</feature>
<dbReference type="SUPFAM" id="SSF52540">
    <property type="entry name" value="P-loop containing nucleoside triphosphate hydrolases"/>
    <property type="match status" value="2"/>
</dbReference>
<dbReference type="PROSITE" id="PS51196">
    <property type="entry name" value="SECA_MOTOR_DEAD"/>
    <property type="match status" value="1"/>
</dbReference>
<evidence type="ECO:0000256" key="4">
    <source>
        <dbReference type="ARBA" id="ARBA00022475"/>
    </source>
</evidence>
<dbReference type="Pfam" id="PF07516">
    <property type="entry name" value="SecA_SW"/>
    <property type="match status" value="1"/>
</dbReference>
<dbReference type="InterPro" id="IPR001650">
    <property type="entry name" value="Helicase_C-like"/>
</dbReference>
<dbReference type="InterPro" id="IPR036670">
    <property type="entry name" value="SecA_X-link_sf"/>
</dbReference>
<dbReference type="EMBL" id="CM001368">
    <property type="protein sequence ID" value="EHJ47750.1"/>
    <property type="molecule type" value="Genomic_DNA"/>
</dbReference>
<gene>
    <name evidence="14" type="primary">secA</name>
    <name evidence="20" type="ORF">DFW101_1742</name>
</gene>
<dbReference type="FunFam" id="3.40.50.300:FF:000429">
    <property type="entry name" value="Preprotein translocase subunit SecA"/>
    <property type="match status" value="1"/>
</dbReference>
<evidence type="ECO:0000256" key="12">
    <source>
        <dbReference type="ARBA" id="ARBA00023010"/>
    </source>
</evidence>
<dbReference type="InterPro" id="IPR011116">
    <property type="entry name" value="SecA_Wing/Scaffold"/>
</dbReference>
<feature type="binding site" evidence="14">
    <location>
        <position position="87"/>
    </location>
    <ligand>
        <name>ATP</name>
        <dbReference type="ChEBI" id="CHEBI:30616"/>
    </ligand>
</feature>
<accession>G7Q928</accession>
<evidence type="ECO:0000313" key="20">
    <source>
        <dbReference type="EMBL" id="EHJ47750.1"/>
    </source>
</evidence>
<comment type="subunit">
    <text evidence="14">Monomer and homodimer. Part of the essential Sec protein translocation apparatus which comprises SecA, SecYEG and auxiliary proteins SecDF. Other proteins may also be involved.</text>
</comment>
<dbReference type="InterPro" id="IPR004027">
    <property type="entry name" value="SEC_C_motif"/>
</dbReference>
<evidence type="ECO:0000313" key="21">
    <source>
        <dbReference type="Proteomes" id="UP000004662"/>
    </source>
</evidence>
<feature type="region of interest" description="Disordered" evidence="16">
    <location>
        <begin position="787"/>
        <end position="837"/>
    </location>
</feature>
<keyword evidence="4 14" id="KW-1003">Cell membrane</keyword>
<feature type="binding site" evidence="14">
    <location>
        <begin position="105"/>
        <end position="109"/>
    </location>
    <ligand>
        <name>ATP</name>
        <dbReference type="ChEBI" id="CHEBI:30616"/>
    </ligand>
</feature>
<dbReference type="InterPro" id="IPR011115">
    <property type="entry name" value="SecA_DEAD"/>
</dbReference>
<dbReference type="SUPFAM" id="SSF81886">
    <property type="entry name" value="Helical scaffold and wing domains of SecA"/>
    <property type="match status" value="1"/>
</dbReference>
<dbReference type="SMART" id="SM00958">
    <property type="entry name" value="SecA_PP_bind"/>
    <property type="match status" value="1"/>
</dbReference>
<evidence type="ECO:0000256" key="2">
    <source>
        <dbReference type="ARBA" id="ARBA00007650"/>
    </source>
</evidence>
<dbReference type="GO" id="GO:0005886">
    <property type="term" value="C:plasma membrane"/>
    <property type="evidence" value="ECO:0007669"/>
    <property type="project" value="UniProtKB-SubCell"/>
</dbReference>
<dbReference type="GO" id="GO:0046872">
    <property type="term" value="F:metal ion binding"/>
    <property type="evidence" value="ECO:0007669"/>
    <property type="project" value="UniProtKB-KW"/>
</dbReference>
<dbReference type="OrthoDB" id="9805579at2"/>
<keyword evidence="12 14" id="KW-0811">Translocation</keyword>
<feature type="domain" description="Helicase ATP-binding" evidence="17">
    <location>
        <begin position="89"/>
        <end position="247"/>
    </location>
</feature>
<keyword evidence="9 14" id="KW-0067">ATP-binding</keyword>
<protein>
    <recommendedName>
        <fullName evidence="14 15">Protein translocase subunit SecA</fullName>
        <ecNumber evidence="14">7.4.2.8</ecNumber>
    </recommendedName>
</protein>
<feature type="compositionally biased region" description="Basic residues" evidence="16">
    <location>
        <begin position="828"/>
        <end position="837"/>
    </location>
</feature>
<dbReference type="HAMAP" id="MF_01382">
    <property type="entry name" value="SecA"/>
    <property type="match status" value="1"/>
</dbReference>
<dbReference type="Gene3D" id="3.40.50.300">
    <property type="entry name" value="P-loop containing nucleotide triphosphate hydrolases"/>
    <property type="match status" value="3"/>
</dbReference>
<comment type="cofactor">
    <cofactor evidence="1">
        <name>Zn(2+)</name>
        <dbReference type="ChEBI" id="CHEBI:29105"/>
    </cofactor>
</comment>
<dbReference type="RefSeq" id="WP_009181143.1">
    <property type="nucleotide sequence ID" value="NZ_CM001368.1"/>
</dbReference>
<evidence type="ECO:0000256" key="9">
    <source>
        <dbReference type="ARBA" id="ARBA00022840"/>
    </source>
</evidence>
<dbReference type="Gene3D" id="1.10.3060.10">
    <property type="entry name" value="Helical scaffold and wing domains of SecA"/>
    <property type="match status" value="1"/>
</dbReference>
<evidence type="ECO:0000256" key="6">
    <source>
        <dbReference type="ARBA" id="ARBA00022723"/>
    </source>
</evidence>
<dbReference type="Pfam" id="PF02810">
    <property type="entry name" value="SEC-C"/>
    <property type="match status" value="1"/>
</dbReference>
<dbReference type="GO" id="GO:0005524">
    <property type="term" value="F:ATP binding"/>
    <property type="evidence" value="ECO:0007669"/>
    <property type="project" value="UniProtKB-UniRule"/>
</dbReference>
<comment type="function">
    <text evidence="14">Part of the Sec protein translocase complex. Interacts with the SecYEG preprotein conducting channel. Has a central role in coupling the hydrolysis of ATP to the transfer of proteins into and across the cell membrane, serving as an ATP-driven molecular motor driving the stepwise translocation of polypeptide chains across the membrane.</text>
</comment>
<evidence type="ECO:0000256" key="3">
    <source>
        <dbReference type="ARBA" id="ARBA00022448"/>
    </source>
</evidence>
<dbReference type="Pfam" id="PF01043">
    <property type="entry name" value="SecA_PP_bind"/>
    <property type="match status" value="1"/>
</dbReference>
<keyword evidence="13 14" id="KW-0472">Membrane</keyword>